<feature type="domain" description="Aldehyde oxidase/xanthine dehydrogenase a/b hammerhead" evidence="1">
    <location>
        <begin position="25"/>
        <end position="132"/>
    </location>
</feature>
<dbReference type="Gene3D" id="3.90.1170.50">
    <property type="entry name" value="Aldehyde oxidase/xanthine dehydrogenase, a/b hammerhead"/>
    <property type="match status" value="1"/>
</dbReference>
<organism evidence="2">
    <name type="scientific">marine sediment metagenome</name>
    <dbReference type="NCBI Taxonomy" id="412755"/>
    <lineage>
        <taxon>unclassified sequences</taxon>
        <taxon>metagenomes</taxon>
        <taxon>ecological metagenomes</taxon>
    </lineage>
</organism>
<sequence>MDETFGNYSILGKAIPRVDARAKVTGQAKYAADIEVANMLWGQIKRSPYAHARILNIDTSKAEKLPGVKAVTTGKDFGGFKWGWSRPTRDEEPLAVEKVRYLYEGVAAVAATDEDIAQEACDLIEVDYEPLPGVFLPSEAMQEGAPLVHENCPGNLCVEYHWNFGDVDKAFAESYLVREDTFQTPRMAKGYLEPPAVVAYWPDPDNIVYIGAKGSPYFPYRILAKCFNLPLSNVRIITPIIGSDFGGTKNDMTPADFSAVMLAKKADRPVKIVTSQFDTLTTDLRRHPMWITIKTGVTKDGILKATSLKAVADGGAYTRMSPLTMFLVGTCMTLPDIGGAGQIVDTSVLAYPYDGGASVMGTQLRPTVISCRGKTHTVGLVTFDLFLSLSR</sequence>
<dbReference type="PANTHER" id="PTHR11908">
    <property type="entry name" value="XANTHINE DEHYDROGENASE"/>
    <property type="match status" value="1"/>
</dbReference>
<comment type="caution">
    <text evidence="2">The sequence shown here is derived from an EMBL/GenBank/DDBJ whole genome shotgun (WGS) entry which is preliminary data.</text>
</comment>
<dbReference type="SUPFAM" id="SSF56003">
    <property type="entry name" value="Molybdenum cofactor-binding domain"/>
    <property type="match status" value="1"/>
</dbReference>
<dbReference type="SMART" id="SM01008">
    <property type="entry name" value="Ald_Xan_dh_C"/>
    <property type="match status" value="1"/>
</dbReference>
<dbReference type="InterPro" id="IPR000674">
    <property type="entry name" value="Ald_Oxase/Xan_DH_a/b"/>
</dbReference>
<dbReference type="InterPro" id="IPR016208">
    <property type="entry name" value="Ald_Oxase/xanthine_DH-like"/>
</dbReference>
<proteinExistence type="predicted"/>
<dbReference type="InterPro" id="IPR008274">
    <property type="entry name" value="AldOxase/xan_DH_MoCoBD1"/>
</dbReference>
<dbReference type="GO" id="GO:0016491">
    <property type="term" value="F:oxidoreductase activity"/>
    <property type="evidence" value="ECO:0007669"/>
    <property type="project" value="InterPro"/>
</dbReference>
<evidence type="ECO:0000313" key="2">
    <source>
        <dbReference type="EMBL" id="GAI72086.1"/>
    </source>
</evidence>
<dbReference type="Gene3D" id="3.30.365.10">
    <property type="entry name" value="Aldehyde oxidase/xanthine dehydrogenase, molybdopterin binding domain"/>
    <property type="match status" value="2"/>
</dbReference>
<feature type="non-terminal residue" evidence="2">
    <location>
        <position position="391"/>
    </location>
</feature>
<protein>
    <recommendedName>
        <fullName evidence="1">Aldehyde oxidase/xanthine dehydrogenase a/b hammerhead domain-containing protein</fullName>
    </recommendedName>
</protein>
<name>X1RYV7_9ZZZZ</name>
<dbReference type="GO" id="GO:0005506">
    <property type="term" value="F:iron ion binding"/>
    <property type="evidence" value="ECO:0007669"/>
    <property type="project" value="InterPro"/>
</dbReference>
<dbReference type="AlphaFoldDB" id="X1RYV7"/>
<dbReference type="SUPFAM" id="SSF54665">
    <property type="entry name" value="CO dehydrogenase molybdoprotein N-domain-like"/>
    <property type="match status" value="1"/>
</dbReference>
<evidence type="ECO:0000259" key="1">
    <source>
        <dbReference type="SMART" id="SM01008"/>
    </source>
</evidence>
<dbReference type="Pfam" id="PF02738">
    <property type="entry name" value="MoCoBD_1"/>
    <property type="match status" value="1"/>
</dbReference>
<dbReference type="InterPro" id="IPR037165">
    <property type="entry name" value="AldOxase/xan_DH_Mopterin-bd_sf"/>
</dbReference>
<dbReference type="EMBL" id="BARW01002572">
    <property type="protein sequence ID" value="GAI72086.1"/>
    <property type="molecule type" value="Genomic_DNA"/>
</dbReference>
<dbReference type="InterPro" id="IPR036856">
    <property type="entry name" value="Ald_Oxase/Xan_DH_a/b_sf"/>
</dbReference>
<dbReference type="Pfam" id="PF01315">
    <property type="entry name" value="Ald_Xan_dh_C"/>
    <property type="match status" value="1"/>
</dbReference>
<accession>X1RYV7</accession>
<dbReference type="PANTHER" id="PTHR11908:SF157">
    <property type="entry name" value="XANTHINE DEHYDROGENASE SUBUNIT D-RELATED"/>
    <property type="match status" value="1"/>
</dbReference>
<gene>
    <name evidence="2" type="ORF">S12H4_07089</name>
</gene>
<reference evidence="2" key="1">
    <citation type="journal article" date="2014" name="Front. Microbiol.">
        <title>High frequency of phylogenetically diverse reductive dehalogenase-homologous genes in deep subseafloor sedimentary metagenomes.</title>
        <authorList>
            <person name="Kawai M."/>
            <person name="Futagami T."/>
            <person name="Toyoda A."/>
            <person name="Takaki Y."/>
            <person name="Nishi S."/>
            <person name="Hori S."/>
            <person name="Arai W."/>
            <person name="Tsubouchi T."/>
            <person name="Morono Y."/>
            <person name="Uchiyama I."/>
            <person name="Ito T."/>
            <person name="Fujiyama A."/>
            <person name="Inagaki F."/>
            <person name="Takami H."/>
        </authorList>
    </citation>
    <scope>NUCLEOTIDE SEQUENCE</scope>
    <source>
        <strain evidence="2">Expedition CK06-06</strain>
    </source>
</reference>